<organism evidence="1 2">
    <name type="scientific">Paramecium sonneborni</name>
    <dbReference type="NCBI Taxonomy" id="65129"/>
    <lineage>
        <taxon>Eukaryota</taxon>
        <taxon>Sar</taxon>
        <taxon>Alveolata</taxon>
        <taxon>Ciliophora</taxon>
        <taxon>Intramacronucleata</taxon>
        <taxon>Oligohymenophorea</taxon>
        <taxon>Peniculida</taxon>
        <taxon>Parameciidae</taxon>
        <taxon>Paramecium</taxon>
    </lineage>
</organism>
<reference evidence="1" key="1">
    <citation type="submission" date="2021-01" db="EMBL/GenBank/DDBJ databases">
        <authorList>
            <consortium name="Genoscope - CEA"/>
            <person name="William W."/>
        </authorList>
    </citation>
    <scope>NUCLEOTIDE SEQUENCE</scope>
</reference>
<protein>
    <submittedName>
        <fullName evidence="1">Uncharacterized protein</fullName>
    </submittedName>
</protein>
<dbReference type="AlphaFoldDB" id="A0A8S1PWH2"/>
<proteinExistence type="predicted"/>
<dbReference type="EMBL" id="CAJJDN010000089">
    <property type="protein sequence ID" value="CAD8107444.1"/>
    <property type="molecule type" value="Genomic_DNA"/>
</dbReference>
<dbReference type="Proteomes" id="UP000692954">
    <property type="component" value="Unassembled WGS sequence"/>
</dbReference>
<evidence type="ECO:0000313" key="1">
    <source>
        <dbReference type="EMBL" id="CAD8107444.1"/>
    </source>
</evidence>
<accession>A0A8S1PWH2</accession>
<evidence type="ECO:0000313" key="2">
    <source>
        <dbReference type="Proteomes" id="UP000692954"/>
    </source>
</evidence>
<sequence>MMNVIQFFFSLINHLEDCFNQFCQSTTATQFNFCEFHKKRSPLRFFSFIHHLFKTPNIKQIKIPVIIILNNKNEYSNLSIKCYQNSRFLLKIFFFKQKHKENQITFFFRQFSKNANEFQRHFQTNPNHFTNQILIFLVKIKNQQLKNQKNFEEFFYFCSISRCLVKPNKVLLILGRCFFSFNFNQTESNNCTQCTWNTLPNSNLDITSDNQRGTDQQFFQIDKISCYVMIYQQEIKYINRISMI</sequence>
<comment type="caution">
    <text evidence="1">The sequence shown here is derived from an EMBL/GenBank/DDBJ whole genome shotgun (WGS) entry which is preliminary data.</text>
</comment>
<name>A0A8S1PWH2_9CILI</name>
<keyword evidence="2" id="KW-1185">Reference proteome</keyword>
<gene>
    <name evidence="1" type="ORF">PSON_ATCC_30995.1.T0890002</name>
</gene>